<dbReference type="InParanoid" id="A0A0B2UJX6"/>
<dbReference type="InterPro" id="IPR045093">
    <property type="entry name" value="Cullin"/>
</dbReference>
<dbReference type="Gene3D" id="1.10.10.10">
    <property type="entry name" value="Winged helix-like DNA-binding domain superfamily/Winged helix DNA-binding domain"/>
    <property type="match status" value="1"/>
</dbReference>
<dbReference type="GO" id="GO:0006511">
    <property type="term" value="P:ubiquitin-dependent protein catabolic process"/>
    <property type="evidence" value="ECO:0007669"/>
    <property type="project" value="InterPro"/>
</dbReference>
<dbReference type="GO" id="GO:0016874">
    <property type="term" value="F:ligase activity"/>
    <property type="evidence" value="ECO:0007669"/>
    <property type="project" value="UniProtKB-KW"/>
</dbReference>
<feature type="domain" description="Cullin family profile" evidence="4">
    <location>
        <begin position="460"/>
        <end position="632"/>
    </location>
</feature>
<dbReference type="InterPro" id="IPR036390">
    <property type="entry name" value="WH_DNA-bd_sf"/>
</dbReference>
<gene>
    <name evidence="5" type="ORF">M896_080820</name>
</gene>
<evidence type="ECO:0000313" key="5">
    <source>
        <dbReference type="EMBL" id="KHN69347.1"/>
    </source>
</evidence>
<dbReference type="AlphaFoldDB" id="A0A0B2UJX6"/>
<dbReference type="RefSeq" id="XP_014563389.1">
    <property type="nucleotide sequence ID" value="XM_014707903.1"/>
</dbReference>
<evidence type="ECO:0000313" key="6">
    <source>
        <dbReference type="Proteomes" id="UP000031056"/>
    </source>
</evidence>
<dbReference type="InterPro" id="IPR016158">
    <property type="entry name" value="Cullin_homology"/>
</dbReference>
<dbReference type="GeneID" id="26262122"/>
<name>A0A0B2UJX6_9MICR</name>
<dbReference type="PANTHER" id="PTHR11932">
    <property type="entry name" value="CULLIN"/>
    <property type="match status" value="1"/>
</dbReference>
<evidence type="ECO:0000256" key="1">
    <source>
        <dbReference type="ARBA" id="ARBA00006019"/>
    </source>
</evidence>
<dbReference type="Gene3D" id="3.30.230.130">
    <property type="entry name" value="Cullin, Chain C, Domain 2"/>
    <property type="match status" value="1"/>
</dbReference>
<dbReference type="InterPro" id="IPR016159">
    <property type="entry name" value="Cullin_repeat-like_dom_sf"/>
</dbReference>
<sequence length="740" mass="86902">MDVGREPVDDEEFARIWGLIEKEMEKLGTGMYCNAIEVYNWIYVVCTSCTMRFESKLYWKIGDFIYMKAREMRTEIFGRDNWVHEYNQMFRKFKEIVYAIDEMSDFLNECVRGRTIRDLGFLLWERCILQQTMKYKHTTLGAELVNRSKAEEVREAIESMRLIIPDQKQPLLYYTQRYEQYAIQKIRSKYEEEAKQQGMDVEKYSFYVNEKICHERSMQEKVFLEESWPKVESVLEEVFVMNNKERIFEEVYGILCQYKLPVDKIARMVNDETDMNGSGVIGSCENDFYELHGAPSSAGDRCVRFARDVFLERMSVVYENLSGLKSSYVVLKEVLVKYVHEKCEENANGYGTGVEPLYTFYCMLRHVVDVGYLEDKECLQVLKRELSVACSKLRPSIECRLLDFCDSVVEDPQNVFVFLNTKPLVMHRNAEEGVSDSKAMIGPRMDTDSKIVFVRRVFGTLFKMIDSKQGFYEMYLDRLSKRLLRGRPNPEEERKLVQLMKRKGNHDFVRKAEAMIGDVAISMSYNKDAERFVWVLTQAYWPSSEDVEVAIPHELEMIKRVYNGKFERKRLQWAWHLGKVVVEVIDRDLEMNILQYAVIDMFNRYERIEAELVRKETRLSSKIIKNVMVSLIKGGLVLNMNGEYVLGNSEDIRIRSICELYSSEVDEPDHEVDRNVYYQSLISKILKMSKQMTIASLVEEAKKIHTECIEYDGAVFEEGIRTLDEKGILERNGEVCIYLP</sequence>
<dbReference type="InterPro" id="IPR036317">
    <property type="entry name" value="Cullin_homology_sf"/>
</dbReference>
<dbReference type="InterPro" id="IPR036388">
    <property type="entry name" value="WH-like_DNA-bd_sf"/>
</dbReference>
<dbReference type="SUPFAM" id="SSF74788">
    <property type="entry name" value="Cullin repeat-like"/>
    <property type="match status" value="1"/>
</dbReference>
<protein>
    <submittedName>
        <fullName evidence="5">Subunit Cullin of E3 ubiquitin ligase</fullName>
    </submittedName>
</protein>
<comment type="similarity">
    <text evidence="1 2 3">Belongs to the cullin family.</text>
</comment>
<evidence type="ECO:0000259" key="4">
    <source>
        <dbReference type="PROSITE" id="PS50069"/>
    </source>
</evidence>
<dbReference type="SUPFAM" id="SSF46785">
    <property type="entry name" value="Winged helix' DNA-binding domain"/>
    <property type="match status" value="1"/>
</dbReference>
<dbReference type="SUPFAM" id="SSF75632">
    <property type="entry name" value="Cullin homology domain"/>
    <property type="match status" value="1"/>
</dbReference>
<proteinExistence type="inferred from homology"/>
<accession>A0A0B2UJX6</accession>
<dbReference type="Proteomes" id="UP000031056">
    <property type="component" value="Unassembled WGS sequence"/>
</dbReference>
<dbReference type="Pfam" id="PF26557">
    <property type="entry name" value="Cullin_AB"/>
    <property type="match status" value="1"/>
</dbReference>
<dbReference type="OrthoDB" id="5581181at2759"/>
<dbReference type="Pfam" id="PF00888">
    <property type="entry name" value="Cullin"/>
    <property type="match status" value="2"/>
</dbReference>
<keyword evidence="6" id="KW-1185">Reference proteome</keyword>
<dbReference type="Gene3D" id="1.20.1310.10">
    <property type="entry name" value="Cullin Repeats"/>
    <property type="match status" value="2"/>
</dbReference>
<comment type="caution">
    <text evidence="5">The sequence shown here is derived from an EMBL/GenBank/DDBJ whole genome shotgun (WGS) entry which is preliminary data.</text>
</comment>
<dbReference type="VEuPathDB" id="MicrosporidiaDB:M896_080820"/>
<dbReference type="HOGENOM" id="CLU_374286_0_0_1"/>
<dbReference type="GO" id="GO:0031625">
    <property type="term" value="F:ubiquitin protein ligase binding"/>
    <property type="evidence" value="ECO:0007669"/>
    <property type="project" value="InterPro"/>
</dbReference>
<dbReference type="PROSITE" id="PS50069">
    <property type="entry name" value="CULLIN_2"/>
    <property type="match status" value="1"/>
</dbReference>
<dbReference type="STRING" id="1354746.A0A0B2UJX6"/>
<keyword evidence="5" id="KW-0436">Ligase</keyword>
<dbReference type="SMART" id="SM00182">
    <property type="entry name" value="CULLIN"/>
    <property type="match status" value="1"/>
</dbReference>
<dbReference type="InterPro" id="IPR001373">
    <property type="entry name" value="Cullin_N"/>
</dbReference>
<organism evidence="5 6">
    <name type="scientific">Ordospora colligata OC4</name>
    <dbReference type="NCBI Taxonomy" id="1354746"/>
    <lineage>
        <taxon>Eukaryota</taxon>
        <taxon>Fungi</taxon>
        <taxon>Fungi incertae sedis</taxon>
        <taxon>Microsporidia</taxon>
        <taxon>Ordosporidae</taxon>
        <taxon>Ordospora</taxon>
    </lineage>
</organism>
<evidence type="ECO:0000256" key="2">
    <source>
        <dbReference type="PROSITE-ProRule" id="PRU00330"/>
    </source>
</evidence>
<reference evidence="5 6" key="1">
    <citation type="journal article" date="2014" name="MBio">
        <title>The Ordospora colligata genome; evolution of extreme reduction in microsporidia and host-to-parasite horizontal gene transfer.</title>
        <authorList>
            <person name="Pombert J.-F."/>
            <person name="Haag K.L."/>
            <person name="Beidas S."/>
            <person name="Ebert D."/>
            <person name="Keeling P.J."/>
        </authorList>
    </citation>
    <scope>NUCLEOTIDE SEQUENCE [LARGE SCALE GENOMIC DNA]</scope>
    <source>
        <strain evidence="5 6">OC4</strain>
    </source>
</reference>
<dbReference type="EMBL" id="JOKQ01000008">
    <property type="protein sequence ID" value="KHN69347.1"/>
    <property type="molecule type" value="Genomic_DNA"/>
</dbReference>
<evidence type="ECO:0000256" key="3">
    <source>
        <dbReference type="RuleBase" id="RU003829"/>
    </source>
</evidence>
<dbReference type="InterPro" id="IPR059120">
    <property type="entry name" value="Cullin-like_AB"/>
</dbReference>